<protein>
    <submittedName>
        <fullName evidence="2">Uncharacterized protein</fullName>
    </submittedName>
</protein>
<gene>
    <name evidence="2" type="ORF">OV079_53080</name>
</gene>
<dbReference type="EMBL" id="JAPNKE010000002">
    <property type="protein sequence ID" value="MCY1014112.1"/>
    <property type="molecule type" value="Genomic_DNA"/>
</dbReference>
<feature type="region of interest" description="Disordered" evidence="1">
    <location>
        <begin position="27"/>
        <end position="153"/>
    </location>
</feature>
<feature type="compositionally biased region" description="Basic and acidic residues" evidence="1">
    <location>
        <begin position="27"/>
        <end position="38"/>
    </location>
</feature>
<evidence type="ECO:0000256" key="1">
    <source>
        <dbReference type="SAM" id="MobiDB-lite"/>
    </source>
</evidence>
<dbReference type="Proteomes" id="UP001150924">
    <property type="component" value="Unassembled WGS sequence"/>
</dbReference>
<organism evidence="2 3">
    <name type="scientific">Nannocystis pusilla</name>
    <dbReference type="NCBI Taxonomy" id="889268"/>
    <lineage>
        <taxon>Bacteria</taxon>
        <taxon>Pseudomonadati</taxon>
        <taxon>Myxococcota</taxon>
        <taxon>Polyangia</taxon>
        <taxon>Nannocystales</taxon>
        <taxon>Nannocystaceae</taxon>
        <taxon>Nannocystis</taxon>
    </lineage>
</organism>
<feature type="compositionally biased region" description="Gly residues" evidence="1">
    <location>
        <begin position="225"/>
        <end position="238"/>
    </location>
</feature>
<feature type="compositionally biased region" description="Basic and acidic residues" evidence="1">
    <location>
        <begin position="85"/>
        <end position="95"/>
    </location>
</feature>
<evidence type="ECO:0000313" key="2">
    <source>
        <dbReference type="EMBL" id="MCY1014112.1"/>
    </source>
</evidence>
<name>A0A9X3J2S3_9BACT</name>
<sequence length="297" mass="30744">MSRRRPRRAQGPDDLLERDVLVLVGREHGVADPREQGGERGIVGEVEADRQGVDEEAGHRLELDPAARRGGQSDHQIVLIGESPQDGREYREDGLRQGGAPGPRKAAERGQGGRRGGECDARAAMGRGVAARAVGGQCEQGGRPGEAGPPAGERGRVALARLRAALPGGVIGVGRRGRSGARRRIVVEPAELVQEQRFGPGVGDDVVQYQPAPARRGRGARGRRGAGTGGEVEGAAGLGGEGRVEGVCALGGREVSEVEAGERESFVGVDDSSRRAGVVDVAGAQDLVAADQRAQGG</sequence>
<comment type="caution">
    <text evidence="2">The sequence shown here is derived from an EMBL/GenBank/DDBJ whole genome shotgun (WGS) entry which is preliminary data.</text>
</comment>
<reference evidence="2" key="1">
    <citation type="submission" date="2022-11" db="EMBL/GenBank/DDBJ databases">
        <title>Minimal conservation of predation-associated metabolite biosynthetic gene clusters underscores biosynthetic potential of Myxococcota including descriptions for ten novel species: Archangium lansinium sp. nov., Myxococcus landrumus sp. nov., Nannocystis bai.</title>
        <authorList>
            <person name="Ahearne A."/>
            <person name="Stevens C."/>
            <person name="Phillips K."/>
        </authorList>
    </citation>
    <scope>NUCLEOTIDE SEQUENCE</scope>
    <source>
        <strain evidence="2">Na p29</strain>
    </source>
</reference>
<proteinExistence type="predicted"/>
<feature type="region of interest" description="Disordered" evidence="1">
    <location>
        <begin position="199"/>
        <end position="238"/>
    </location>
</feature>
<dbReference type="AntiFam" id="ANF00178">
    <property type="entry name" value="Shadow ORF (opposite dhbF)"/>
</dbReference>
<keyword evidence="3" id="KW-1185">Reference proteome</keyword>
<feature type="compositionally biased region" description="Basic and acidic residues" evidence="1">
    <location>
        <begin position="47"/>
        <end position="67"/>
    </location>
</feature>
<feature type="compositionally biased region" description="Basic residues" evidence="1">
    <location>
        <begin position="215"/>
        <end position="224"/>
    </location>
</feature>
<dbReference type="AlphaFoldDB" id="A0A9X3J2S3"/>
<evidence type="ECO:0000313" key="3">
    <source>
        <dbReference type="Proteomes" id="UP001150924"/>
    </source>
</evidence>
<feature type="compositionally biased region" description="Low complexity" evidence="1">
    <location>
        <begin position="122"/>
        <end position="136"/>
    </location>
</feature>
<accession>A0A9X3J2S3</accession>